<dbReference type="EMBL" id="JAVDWO010000002">
    <property type="protein sequence ID" value="MDR7192096.1"/>
    <property type="molecule type" value="Genomic_DNA"/>
</dbReference>
<dbReference type="Pfam" id="PF19851">
    <property type="entry name" value="DUF6326"/>
    <property type="match status" value="1"/>
</dbReference>
<dbReference type="InterPro" id="IPR046289">
    <property type="entry name" value="DUF6326"/>
</dbReference>
<keyword evidence="3" id="KW-1185">Reference proteome</keyword>
<feature type="transmembrane region" description="Helical" evidence="1">
    <location>
        <begin position="60"/>
        <end position="80"/>
    </location>
</feature>
<proteinExistence type="predicted"/>
<gene>
    <name evidence="2" type="ORF">J2W68_000804</name>
</gene>
<evidence type="ECO:0000256" key="1">
    <source>
        <dbReference type="SAM" id="Phobius"/>
    </source>
</evidence>
<name>A0ABU1XVC6_9GAMM</name>
<organism evidence="2 3">
    <name type="scientific">Luteimonas terrae</name>
    <dbReference type="NCBI Taxonomy" id="1530191"/>
    <lineage>
        <taxon>Bacteria</taxon>
        <taxon>Pseudomonadati</taxon>
        <taxon>Pseudomonadota</taxon>
        <taxon>Gammaproteobacteria</taxon>
        <taxon>Lysobacterales</taxon>
        <taxon>Lysobacteraceae</taxon>
        <taxon>Luteimonas</taxon>
    </lineage>
</organism>
<evidence type="ECO:0000313" key="2">
    <source>
        <dbReference type="EMBL" id="MDR7192096.1"/>
    </source>
</evidence>
<evidence type="ECO:0000313" key="3">
    <source>
        <dbReference type="Proteomes" id="UP001256588"/>
    </source>
</evidence>
<reference evidence="2 3" key="1">
    <citation type="submission" date="2023-07" db="EMBL/GenBank/DDBJ databases">
        <title>Sorghum-associated microbial communities from plants grown in Nebraska, USA.</title>
        <authorList>
            <person name="Schachtman D."/>
        </authorList>
    </citation>
    <scope>NUCLEOTIDE SEQUENCE [LARGE SCALE GENOMIC DNA]</scope>
    <source>
        <strain evidence="2 3">4099</strain>
    </source>
</reference>
<dbReference type="Proteomes" id="UP001256588">
    <property type="component" value="Unassembled WGS sequence"/>
</dbReference>
<keyword evidence="1" id="KW-0812">Transmembrane</keyword>
<dbReference type="RefSeq" id="WP_310232987.1">
    <property type="nucleotide sequence ID" value="NZ_JAVDWO010000002.1"/>
</dbReference>
<feature type="transmembrane region" description="Helical" evidence="1">
    <location>
        <begin position="12"/>
        <end position="30"/>
    </location>
</feature>
<comment type="caution">
    <text evidence="2">The sequence shown here is derived from an EMBL/GenBank/DDBJ whole genome shotgun (WGS) entry which is preliminary data.</text>
</comment>
<sequence length="137" mass="15386">MTPPLQNCRVDVRIKLALLWVSTMFCFIYGDYFELYTPYKLTAMLDGRIGPLGGVTQGKLLGTSIMMTVPSLMAAFSVLSTPALCRWVNIVVATIFVAITVLVIQGAWIFYVYFGIVEILLLLSIIWLAWKWPRSDG</sequence>
<keyword evidence="1" id="KW-0472">Membrane</keyword>
<feature type="transmembrane region" description="Helical" evidence="1">
    <location>
        <begin position="87"/>
        <end position="104"/>
    </location>
</feature>
<keyword evidence="1" id="KW-1133">Transmembrane helix</keyword>
<accession>A0ABU1XVC6</accession>
<protein>
    <submittedName>
        <fullName evidence="2">Uncharacterized protein</fullName>
    </submittedName>
</protein>
<feature type="transmembrane region" description="Helical" evidence="1">
    <location>
        <begin position="110"/>
        <end position="130"/>
    </location>
</feature>